<dbReference type="InterPro" id="IPR007529">
    <property type="entry name" value="Znf_HIT"/>
</dbReference>
<dbReference type="GO" id="GO:0048254">
    <property type="term" value="P:snoRNA localization"/>
    <property type="evidence" value="ECO:0007669"/>
    <property type="project" value="TreeGrafter"/>
</dbReference>
<evidence type="ECO:0000256" key="6">
    <source>
        <dbReference type="ARBA" id="ARBA00022833"/>
    </source>
</evidence>
<dbReference type="PROSITE" id="PS51083">
    <property type="entry name" value="ZF_HIT"/>
    <property type="match status" value="1"/>
</dbReference>
<evidence type="ECO:0000256" key="13">
    <source>
        <dbReference type="PROSITE-ProRule" id="PRU00453"/>
    </source>
</evidence>
<keyword evidence="1" id="KW-1017">Isopeptide bond</keyword>
<dbReference type="STRING" id="200361.A0A453QHM7"/>
<keyword evidence="6" id="KW-0862">Zinc</keyword>
<evidence type="ECO:0000256" key="2">
    <source>
        <dbReference type="ARBA" id="ARBA00022517"/>
    </source>
</evidence>
<name>A0A453QHM7_AEGTS</name>
<evidence type="ECO:0000259" key="15">
    <source>
        <dbReference type="PROSITE" id="PS51083"/>
    </source>
</evidence>
<dbReference type="Gene3D" id="3.30.60.190">
    <property type="match status" value="1"/>
</dbReference>
<evidence type="ECO:0000313" key="16">
    <source>
        <dbReference type="EnsemblPlants" id="AET7Gv20130200.2"/>
    </source>
</evidence>
<accession>A0A453QHM7</accession>
<feature type="domain" description="HIT-type" evidence="15">
    <location>
        <begin position="30"/>
        <end position="64"/>
    </location>
</feature>
<evidence type="ECO:0000256" key="4">
    <source>
        <dbReference type="ARBA" id="ARBA00022723"/>
    </source>
</evidence>
<keyword evidence="2" id="KW-0690">Ribosome biogenesis</keyword>
<comment type="function">
    <text evidence="8">Required for box C/D snoRNAs accumulation involved in snoRNA processing, snoRNA transport to the nucleolus and ribosome biogenesis.</text>
</comment>
<comment type="similarity">
    <text evidence="9">Belongs to the BCD1 family.</text>
</comment>
<comment type="subunit">
    <text evidence="10">Interacts with FBL, SNU13, NOP58, NUFIP1, RUVBL1, RUVBL2 and TAF9. Interacts (via HIT-type zinc finger) with the RUVBL1/RUVBL2 complex in the presence of ADP.</text>
</comment>
<keyword evidence="7" id="KW-0832">Ubl conjugation</keyword>
<reference evidence="17" key="1">
    <citation type="journal article" date="2014" name="Science">
        <title>Ancient hybridizations among the ancestral genomes of bread wheat.</title>
        <authorList>
            <consortium name="International Wheat Genome Sequencing Consortium,"/>
            <person name="Marcussen T."/>
            <person name="Sandve S.R."/>
            <person name="Heier L."/>
            <person name="Spannagl M."/>
            <person name="Pfeifer M."/>
            <person name="Jakobsen K.S."/>
            <person name="Wulff B.B."/>
            <person name="Steuernagel B."/>
            <person name="Mayer K.F."/>
            <person name="Olsen O.A."/>
        </authorList>
    </citation>
    <scope>NUCLEOTIDE SEQUENCE [LARGE SCALE GENOMIC DNA]</scope>
    <source>
        <strain evidence="17">cv. AL8/78</strain>
    </source>
</reference>
<dbReference type="InterPro" id="IPR051639">
    <property type="entry name" value="BCD1"/>
</dbReference>
<dbReference type="EnsemblPlants" id="AET7Gv20130200.2">
    <property type="protein sequence ID" value="AET7Gv20130200.2"/>
    <property type="gene ID" value="AET7Gv20130200"/>
</dbReference>
<dbReference type="Proteomes" id="UP000015105">
    <property type="component" value="Chromosome 7D"/>
</dbReference>
<evidence type="ECO:0000256" key="10">
    <source>
        <dbReference type="ARBA" id="ARBA00061949"/>
    </source>
</evidence>
<evidence type="ECO:0000256" key="12">
    <source>
        <dbReference type="ARBA" id="ARBA00077531"/>
    </source>
</evidence>
<evidence type="ECO:0000256" key="8">
    <source>
        <dbReference type="ARBA" id="ARBA00049598"/>
    </source>
</evidence>
<reference evidence="16" key="5">
    <citation type="journal article" date="2021" name="G3 (Bethesda)">
        <title>Aegilops tauschii genome assembly Aet v5.0 features greater sequence contiguity and improved annotation.</title>
        <authorList>
            <person name="Wang L."/>
            <person name="Zhu T."/>
            <person name="Rodriguez J.C."/>
            <person name="Deal K.R."/>
            <person name="Dubcovsky J."/>
            <person name="McGuire P.E."/>
            <person name="Lux T."/>
            <person name="Spannagl M."/>
            <person name="Mayer K.F.X."/>
            <person name="Baldrich P."/>
            <person name="Meyers B.C."/>
            <person name="Huo N."/>
            <person name="Gu Y.Q."/>
            <person name="Zhou H."/>
            <person name="Devos K.M."/>
            <person name="Bennetzen J.L."/>
            <person name="Unver T."/>
            <person name="Budak H."/>
            <person name="Gulick P.J."/>
            <person name="Galiba G."/>
            <person name="Kalapos B."/>
            <person name="Nelson D.R."/>
            <person name="Li P."/>
            <person name="You F.M."/>
            <person name="Luo M.C."/>
            <person name="Dvorak J."/>
        </authorList>
    </citation>
    <scope>NUCLEOTIDE SEQUENCE [LARGE SCALE GENOMIC DNA]</scope>
    <source>
        <strain evidence="16">cv. AL8/78</strain>
    </source>
</reference>
<dbReference type="PANTHER" id="PTHR13483">
    <property type="entry name" value="BOX C_D SNORNA PROTEIN 1-RELATED"/>
    <property type="match status" value="1"/>
</dbReference>
<evidence type="ECO:0000256" key="14">
    <source>
        <dbReference type="SAM" id="MobiDB-lite"/>
    </source>
</evidence>
<dbReference type="GO" id="GO:0000492">
    <property type="term" value="P:box C/D snoRNP assembly"/>
    <property type="evidence" value="ECO:0007669"/>
    <property type="project" value="TreeGrafter"/>
</dbReference>
<dbReference type="Gramene" id="AET7Gv20130200.2">
    <property type="protein sequence ID" value="AET7Gv20130200.2"/>
    <property type="gene ID" value="AET7Gv20130200"/>
</dbReference>
<keyword evidence="17" id="KW-1185">Reference proteome</keyword>
<reference evidence="16" key="4">
    <citation type="submission" date="2019-03" db="UniProtKB">
        <authorList>
            <consortium name="EnsemblPlants"/>
        </authorList>
    </citation>
    <scope>IDENTIFICATION</scope>
</reference>
<dbReference type="FunFam" id="3.30.60.190:FF:000001">
    <property type="entry name" value="box C/D snoRNA protein 1"/>
    <property type="match status" value="1"/>
</dbReference>
<sequence length="191" mass="21028">MEGEPPAQGPPPSATAASGSGGGGEKGTPCQECGDQPWKYRCPGCSRLTCSLPCVQAHKRCTACSGKRPRTVPVPLAQFDDNQLLSDYNLLEETSQVRETAHRLLGGFGRNYGCSFEGRHGAQLPPWLSFLRKAAERRGVRLAFQPIGMTRREQNRSRHDRREVKCSISCWSCCFAYVFSNHLLVDIIVSA</sequence>
<dbReference type="GO" id="GO:0008270">
    <property type="term" value="F:zinc ion binding"/>
    <property type="evidence" value="ECO:0007669"/>
    <property type="project" value="UniProtKB-UniRule"/>
</dbReference>
<evidence type="ECO:0000256" key="11">
    <source>
        <dbReference type="ARBA" id="ARBA00068630"/>
    </source>
</evidence>
<dbReference type="InterPro" id="IPR057721">
    <property type="entry name" value="BCD1_alpha/beta"/>
</dbReference>
<proteinExistence type="inferred from homology"/>
<evidence type="ECO:0000256" key="5">
    <source>
        <dbReference type="ARBA" id="ARBA00022771"/>
    </source>
</evidence>
<organism evidence="16 17">
    <name type="scientific">Aegilops tauschii subsp. strangulata</name>
    <name type="common">Goatgrass</name>
    <dbReference type="NCBI Taxonomy" id="200361"/>
    <lineage>
        <taxon>Eukaryota</taxon>
        <taxon>Viridiplantae</taxon>
        <taxon>Streptophyta</taxon>
        <taxon>Embryophyta</taxon>
        <taxon>Tracheophyta</taxon>
        <taxon>Spermatophyta</taxon>
        <taxon>Magnoliopsida</taxon>
        <taxon>Liliopsida</taxon>
        <taxon>Poales</taxon>
        <taxon>Poaceae</taxon>
        <taxon>BOP clade</taxon>
        <taxon>Pooideae</taxon>
        <taxon>Triticodae</taxon>
        <taxon>Triticeae</taxon>
        <taxon>Triticinae</taxon>
        <taxon>Aegilops</taxon>
    </lineage>
</organism>
<feature type="region of interest" description="Disordered" evidence="14">
    <location>
        <begin position="1"/>
        <end position="28"/>
    </location>
</feature>
<protein>
    <recommendedName>
        <fullName evidence="11">Box C/D snoRNA protein 1</fullName>
    </recommendedName>
    <alternativeName>
        <fullName evidence="12">Zinc finger HIT domain-containing protein 6</fullName>
    </alternativeName>
</protein>
<dbReference type="CDD" id="cd23023">
    <property type="entry name" value="zf-HIT_BCD1"/>
    <property type="match status" value="1"/>
</dbReference>
<dbReference type="SUPFAM" id="SSF144232">
    <property type="entry name" value="HIT/MYND zinc finger-like"/>
    <property type="match status" value="1"/>
</dbReference>
<keyword evidence="5 13" id="KW-0863">Zinc-finger</keyword>
<evidence type="ECO:0000256" key="3">
    <source>
        <dbReference type="ARBA" id="ARBA00022553"/>
    </source>
</evidence>
<dbReference type="Pfam" id="PF25790">
    <property type="entry name" value="BCD1"/>
    <property type="match status" value="1"/>
</dbReference>
<dbReference type="Pfam" id="PF04438">
    <property type="entry name" value="zf-HIT"/>
    <property type="match status" value="1"/>
</dbReference>
<dbReference type="GO" id="GO:0000463">
    <property type="term" value="P:maturation of LSU-rRNA from tricistronic rRNA transcript (SSU-rRNA, 5.8S rRNA, LSU-rRNA)"/>
    <property type="evidence" value="ECO:0007669"/>
    <property type="project" value="TreeGrafter"/>
</dbReference>
<reference evidence="17" key="2">
    <citation type="journal article" date="2017" name="Nat. Plants">
        <title>The Aegilops tauschii genome reveals multiple impacts of transposons.</title>
        <authorList>
            <person name="Zhao G."/>
            <person name="Zou C."/>
            <person name="Li K."/>
            <person name="Wang K."/>
            <person name="Li T."/>
            <person name="Gao L."/>
            <person name="Zhang X."/>
            <person name="Wang H."/>
            <person name="Yang Z."/>
            <person name="Liu X."/>
            <person name="Jiang W."/>
            <person name="Mao L."/>
            <person name="Kong X."/>
            <person name="Jiao Y."/>
            <person name="Jia J."/>
        </authorList>
    </citation>
    <scope>NUCLEOTIDE SEQUENCE [LARGE SCALE GENOMIC DNA]</scope>
    <source>
        <strain evidence="17">cv. AL8/78</strain>
    </source>
</reference>
<evidence type="ECO:0000256" key="1">
    <source>
        <dbReference type="ARBA" id="ARBA00022499"/>
    </source>
</evidence>
<dbReference type="AlphaFoldDB" id="A0A453QHM7"/>
<dbReference type="PANTHER" id="PTHR13483:SF3">
    <property type="entry name" value="BOX C_D SNORNA PROTEIN 1"/>
    <property type="match status" value="1"/>
</dbReference>
<keyword evidence="4" id="KW-0479">Metal-binding</keyword>
<evidence type="ECO:0000256" key="7">
    <source>
        <dbReference type="ARBA" id="ARBA00022843"/>
    </source>
</evidence>
<dbReference type="GO" id="GO:0005634">
    <property type="term" value="C:nucleus"/>
    <property type="evidence" value="ECO:0007669"/>
    <property type="project" value="TreeGrafter"/>
</dbReference>
<reference evidence="16" key="3">
    <citation type="journal article" date="2017" name="Nature">
        <title>Genome sequence of the progenitor of the wheat D genome Aegilops tauschii.</title>
        <authorList>
            <person name="Luo M.C."/>
            <person name="Gu Y.Q."/>
            <person name="Puiu D."/>
            <person name="Wang H."/>
            <person name="Twardziok S.O."/>
            <person name="Deal K.R."/>
            <person name="Huo N."/>
            <person name="Zhu T."/>
            <person name="Wang L."/>
            <person name="Wang Y."/>
            <person name="McGuire P.E."/>
            <person name="Liu S."/>
            <person name="Long H."/>
            <person name="Ramasamy R.K."/>
            <person name="Rodriguez J.C."/>
            <person name="Van S.L."/>
            <person name="Yuan L."/>
            <person name="Wang Z."/>
            <person name="Xia Z."/>
            <person name="Xiao L."/>
            <person name="Anderson O.D."/>
            <person name="Ouyang S."/>
            <person name="Liang Y."/>
            <person name="Zimin A.V."/>
            <person name="Pertea G."/>
            <person name="Qi P."/>
            <person name="Bennetzen J.L."/>
            <person name="Dai X."/>
            <person name="Dawson M.W."/>
            <person name="Muller H.G."/>
            <person name="Kugler K."/>
            <person name="Rivarola-Duarte L."/>
            <person name="Spannagl M."/>
            <person name="Mayer K.F.X."/>
            <person name="Lu F.H."/>
            <person name="Bevan M.W."/>
            <person name="Leroy P."/>
            <person name="Li P."/>
            <person name="You F.M."/>
            <person name="Sun Q."/>
            <person name="Liu Z."/>
            <person name="Lyons E."/>
            <person name="Wicker T."/>
            <person name="Salzberg S.L."/>
            <person name="Devos K.M."/>
            <person name="Dvorak J."/>
        </authorList>
    </citation>
    <scope>NUCLEOTIDE SEQUENCE [LARGE SCALE GENOMIC DNA]</scope>
    <source>
        <strain evidence="16">cv. AL8/78</strain>
    </source>
</reference>
<evidence type="ECO:0000256" key="9">
    <source>
        <dbReference type="ARBA" id="ARBA00049654"/>
    </source>
</evidence>
<evidence type="ECO:0000313" key="17">
    <source>
        <dbReference type="Proteomes" id="UP000015105"/>
    </source>
</evidence>
<keyword evidence="3" id="KW-0597">Phosphoprotein</keyword>
<dbReference type="GO" id="GO:0070761">
    <property type="term" value="C:pre-snoRNP complex"/>
    <property type="evidence" value="ECO:0007669"/>
    <property type="project" value="TreeGrafter"/>
</dbReference>